<dbReference type="EMBL" id="MN740292">
    <property type="protein sequence ID" value="QHT98311.1"/>
    <property type="molecule type" value="Genomic_DNA"/>
</dbReference>
<dbReference type="AlphaFoldDB" id="A0A6C0IY99"/>
<name>A0A6C0IY99_9ZZZZ</name>
<proteinExistence type="predicted"/>
<accession>A0A6C0IY99</accession>
<evidence type="ECO:0000313" key="1">
    <source>
        <dbReference type="EMBL" id="QHT98311.1"/>
    </source>
</evidence>
<protein>
    <submittedName>
        <fullName evidence="1">Uncharacterized protein</fullName>
    </submittedName>
</protein>
<organism evidence="1">
    <name type="scientific">viral metagenome</name>
    <dbReference type="NCBI Taxonomy" id="1070528"/>
    <lineage>
        <taxon>unclassified sequences</taxon>
        <taxon>metagenomes</taxon>
        <taxon>organismal metagenomes</taxon>
    </lineage>
</organism>
<sequence>MVRYGLLFYVYLLSRLGRKPKKKVKQPPTWV</sequence>
<reference evidence="1" key="1">
    <citation type="journal article" date="2020" name="Nature">
        <title>Giant virus diversity and host interactions through global metagenomics.</title>
        <authorList>
            <person name="Schulz F."/>
            <person name="Roux S."/>
            <person name="Paez-Espino D."/>
            <person name="Jungbluth S."/>
            <person name="Walsh D.A."/>
            <person name="Denef V.J."/>
            <person name="McMahon K.D."/>
            <person name="Konstantinidis K.T."/>
            <person name="Eloe-Fadrosh E.A."/>
            <person name="Kyrpides N.C."/>
            <person name="Woyke T."/>
        </authorList>
    </citation>
    <scope>NUCLEOTIDE SEQUENCE</scope>
    <source>
        <strain evidence="1">GVMAG-M-3300025652-16</strain>
    </source>
</reference>